<evidence type="ECO:0000256" key="2">
    <source>
        <dbReference type="SAM" id="Phobius"/>
    </source>
</evidence>
<feature type="transmembrane region" description="Helical" evidence="2">
    <location>
        <begin position="327"/>
        <end position="350"/>
    </location>
</feature>
<feature type="transmembrane region" description="Helical" evidence="2">
    <location>
        <begin position="229"/>
        <end position="247"/>
    </location>
</feature>
<proteinExistence type="predicted"/>
<feature type="region of interest" description="Disordered" evidence="1">
    <location>
        <begin position="436"/>
        <end position="481"/>
    </location>
</feature>
<dbReference type="AlphaFoldDB" id="A0A9W9X2N8"/>
<protein>
    <submittedName>
        <fullName evidence="3">Uncharacterized protein</fullName>
    </submittedName>
</protein>
<reference evidence="3" key="1">
    <citation type="submission" date="2022-12" db="EMBL/GenBank/DDBJ databases">
        <authorList>
            <person name="Petersen C."/>
        </authorList>
    </citation>
    <scope>NUCLEOTIDE SEQUENCE</scope>
    <source>
        <strain evidence="3">IBT 30728</strain>
    </source>
</reference>
<gene>
    <name evidence="3" type="ORF">N7539_006851</name>
</gene>
<dbReference type="GeneID" id="81626701"/>
<keyword evidence="4" id="KW-1185">Reference proteome</keyword>
<evidence type="ECO:0000256" key="1">
    <source>
        <dbReference type="SAM" id="MobiDB-lite"/>
    </source>
</evidence>
<dbReference type="Proteomes" id="UP001148312">
    <property type="component" value="Unassembled WGS sequence"/>
</dbReference>
<dbReference type="RefSeq" id="XP_056788387.1">
    <property type="nucleotide sequence ID" value="XM_056936452.1"/>
</dbReference>
<evidence type="ECO:0000313" key="4">
    <source>
        <dbReference type="Proteomes" id="UP001148312"/>
    </source>
</evidence>
<keyword evidence="2" id="KW-0472">Membrane</keyword>
<feature type="transmembrane region" description="Helical" evidence="2">
    <location>
        <begin position="201"/>
        <end position="223"/>
    </location>
</feature>
<organism evidence="3 4">
    <name type="scientific">Penicillium diatomitis</name>
    <dbReference type="NCBI Taxonomy" id="2819901"/>
    <lineage>
        <taxon>Eukaryota</taxon>
        <taxon>Fungi</taxon>
        <taxon>Dikarya</taxon>
        <taxon>Ascomycota</taxon>
        <taxon>Pezizomycotina</taxon>
        <taxon>Eurotiomycetes</taxon>
        <taxon>Eurotiomycetidae</taxon>
        <taxon>Eurotiales</taxon>
        <taxon>Aspergillaceae</taxon>
        <taxon>Penicillium</taxon>
    </lineage>
</organism>
<sequence length="481" mass="53279">MSNGSSVTDHIPLSNVLSALGTLIGYIGTEVATADPIDRLLWPRRAFQNFSMQNAWKVALFMPLGGPLHKTALETMDTFVKHGLFQGELCGHMLGTAFFPDTYMTYQLYQDGLMKREASVRNGLWVRVMDQISSHALKPSVNMQEAEIKNAEASYTRTITRRQVVTVSYLQLSVIEHQHISRQGLKDLVVESDVGPVSWKIVLAIVTTELTAIGVALAVVLIWRSAFMIMWLIPLMLKLLCAMFTLSREDIMIPRPMANSCASAPPSKQGDGLENPENISVTIPISRVLVKNKQGLQVISGPENLVMQFFRHYGHPRRCRWKEIIEIATIAALGLNFPCGLVCSLIWMPVSLQCVWTFYALYVTCVMYIARYSHGAWWATAEELLADNFVRAEEMPGEPGIILKTGDGNGIMAKFTRTTHDSYACARDHAMHLVGASSKSTPTKPAAASERKISGTTLSENLRPEELISGTPLSEKTSCEA</sequence>
<keyword evidence="2" id="KW-1133">Transmembrane helix</keyword>
<feature type="compositionally biased region" description="Polar residues" evidence="1">
    <location>
        <begin position="471"/>
        <end position="481"/>
    </location>
</feature>
<comment type="caution">
    <text evidence="3">The sequence shown here is derived from an EMBL/GenBank/DDBJ whole genome shotgun (WGS) entry which is preliminary data.</text>
</comment>
<reference evidence="3" key="2">
    <citation type="journal article" date="2023" name="IMA Fungus">
        <title>Comparative genomic study of the Penicillium genus elucidates a diverse pangenome and 15 lateral gene transfer events.</title>
        <authorList>
            <person name="Petersen C."/>
            <person name="Sorensen T."/>
            <person name="Nielsen M.R."/>
            <person name="Sondergaard T.E."/>
            <person name="Sorensen J.L."/>
            <person name="Fitzpatrick D.A."/>
            <person name="Frisvad J.C."/>
            <person name="Nielsen K.L."/>
        </authorList>
    </citation>
    <scope>NUCLEOTIDE SEQUENCE</scope>
    <source>
        <strain evidence="3">IBT 30728</strain>
    </source>
</reference>
<name>A0A9W9X2N8_9EURO</name>
<evidence type="ECO:0000313" key="3">
    <source>
        <dbReference type="EMBL" id="KAJ5480957.1"/>
    </source>
</evidence>
<accession>A0A9W9X2N8</accession>
<feature type="transmembrane region" description="Helical" evidence="2">
    <location>
        <begin position="356"/>
        <end position="373"/>
    </location>
</feature>
<keyword evidence="2" id="KW-0812">Transmembrane</keyword>
<dbReference type="EMBL" id="JAPWDQ010000009">
    <property type="protein sequence ID" value="KAJ5480957.1"/>
    <property type="molecule type" value="Genomic_DNA"/>
</dbReference>